<dbReference type="EMBL" id="BARS01028501">
    <property type="protein sequence ID" value="GAG09214.1"/>
    <property type="molecule type" value="Genomic_DNA"/>
</dbReference>
<keyword evidence="3" id="KW-0418">Kinase</keyword>
<feature type="non-terminal residue" evidence="6">
    <location>
        <position position="87"/>
    </location>
</feature>
<evidence type="ECO:0000256" key="1">
    <source>
        <dbReference type="ARBA" id="ARBA00022679"/>
    </source>
</evidence>
<reference evidence="6" key="1">
    <citation type="journal article" date="2014" name="Front. Microbiol.">
        <title>High frequency of phylogenetically diverse reductive dehalogenase-homologous genes in deep subseafloor sedimentary metagenomes.</title>
        <authorList>
            <person name="Kawai M."/>
            <person name="Futagami T."/>
            <person name="Toyoda A."/>
            <person name="Takaki Y."/>
            <person name="Nishi S."/>
            <person name="Hori S."/>
            <person name="Arai W."/>
            <person name="Tsubouchi T."/>
            <person name="Morono Y."/>
            <person name="Uchiyama I."/>
            <person name="Ito T."/>
            <person name="Fujiyama A."/>
            <person name="Inagaki F."/>
            <person name="Takami H."/>
        </authorList>
    </citation>
    <scope>NUCLEOTIDE SEQUENCE</scope>
    <source>
        <strain evidence="6">Expedition CK06-06</strain>
    </source>
</reference>
<comment type="caution">
    <text evidence="6">The sequence shown here is derived from an EMBL/GenBank/DDBJ whole genome shotgun (WGS) entry which is preliminary data.</text>
</comment>
<evidence type="ECO:0000256" key="3">
    <source>
        <dbReference type="ARBA" id="ARBA00022777"/>
    </source>
</evidence>
<evidence type="ECO:0000259" key="5">
    <source>
        <dbReference type="PROSITE" id="PS51510"/>
    </source>
</evidence>
<evidence type="ECO:0000256" key="2">
    <source>
        <dbReference type="ARBA" id="ARBA00022741"/>
    </source>
</evidence>
<dbReference type="InterPro" id="IPR014746">
    <property type="entry name" value="Gln_synth/guanido_kin_cat_dom"/>
</dbReference>
<evidence type="ECO:0000313" key="6">
    <source>
        <dbReference type="EMBL" id="GAG09214.1"/>
    </source>
</evidence>
<dbReference type="SUPFAM" id="SSF55931">
    <property type="entry name" value="Glutamine synthetase/guanido kinase"/>
    <property type="match status" value="1"/>
</dbReference>
<keyword evidence="1" id="KW-0808">Transferase</keyword>
<evidence type="ECO:0000256" key="4">
    <source>
        <dbReference type="ARBA" id="ARBA00022840"/>
    </source>
</evidence>
<dbReference type="Gene3D" id="3.30.590.10">
    <property type="entry name" value="Glutamine synthetase/guanido kinase, catalytic domain"/>
    <property type="match status" value="1"/>
</dbReference>
<protein>
    <recommendedName>
        <fullName evidence="5">Phosphagen kinase C-terminal domain-containing protein</fullName>
    </recommendedName>
</protein>
<gene>
    <name evidence="6" type="ORF">S01H1_44665</name>
</gene>
<dbReference type="AlphaFoldDB" id="X0UTN2"/>
<feature type="domain" description="Phosphagen kinase C-terminal" evidence="5">
    <location>
        <begin position="23"/>
        <end position="87"/>
    </location>
</feature>
<dbReference type="GO" id="GO:0005524">
    <property type="term" value="F:ATP binding"/>
    <property type="evidence" value="ECO:0007669"/>
    <property type="project" value="UniProtKB-KW"/>
</dbReference>
<keyword evidence="4" id="KW-0067">ATP-binding</keyword>
<proteinExistence type="predicted"/>
<name>X0UTN2_9ZZZZ</name>
<dbReference type="InterPro" id="IPR022414">
    <property type="entry name" value="ATP-guanido_PTrfase_cat"/>
</dbReference>
<sequence>MTLDDLINSPGEWLAVGGQFGDVVISSRVRLARNLKDHYFLSKTTAAQQSEIEQKLFDAITSCDFGKKTFYVDINKTDPLDRQLLVE</sequence>
<keyword evidence="2" id="KW-0547">Nucleotide-binding</keyword>
<dbReference type="GO" id="GO:0016301">
    <property type="term" value="F:kinase activity"/>
    <property type="evidence" value="ECO:0007669"/>
    <property type="project" value="UniProtKB-KW"/>
</dbReference>
<organism evidence="6">
    <name type="scientific">marine sediment metagenome</name>
    <dbReference type="NCBI Taxonomy" id="412755"/>
    <lineage>
        <taxon>unclassified sequences</taxon>
        <taxon>metagenomes</taxon>
        <taxon>ecological metagenomes</taxon>
    </lineage>
</organism>
<dbReference type="PROSITE" id="PS51510">
    <property type="entry name" value="PHOSPHAGEN_KINASE_C"/>
    <property type="match status" value="1"/>
</dbReference>
<accession>X0UTN2</accession>